<accession>A0A562LGM3</accession>
<keyword evidence="3" id="KW-1185">Reference proteome</keyword>
<dbReference type="InterPro" id="IPR001544">
    <property type="entry name" value="Aminotrans_IV"/>
</dbReference>
<comment type="similarity">
    <text evidence="1">Belongs to the class-IV pyridoxal-phosphate-dependent aminotransferase family.</text>
</comment>
<dbReference type="SUPFAM" id="SSF56752">
    <property type="entry name" value="D-aminoacid aminotransferase-like PLP-dependent enzymes"/>
    <property type="match status" value="1"/>
</dbReference>
<evidence type="ECO:0000313" key="3">
    <source>
        <dbReference type="Proteomes" id="UP000316471"/>
    </source>
</evidence>
<dbReference type="InterPro" id="IPR043132">
    <property type="entry name" value="BCAT-like_C"/>
</dbReference>
<dbReference type="PANTHER" id="PTHR42743">
    <property type="entry name" value="AMINO-ACID AMINOTRANSFERASE"/>
    <property type="match status" value="1"/>
</dbReference>
<evidence type="ECO:0000256" key="1">
    <source>
        <dbReference type="ARBA" id="ARBA00009320"/>
    </source>
</evidence>
<dbReference type="Gene3D" id="3.20.10.10">
    <property type="entry name" value="D-amino Acid Aminotransferase, subunit A, domain 2"/>
    <property type="match status" value="1"/>
</dbReference>
<dbReference type="InterPro" id="IPR043131">
    <property type="entry name" value="BCAT-like_N"/>
</dbReference>
<organism evidence="2 3">
    <name type="scientific">Aerolutibacter ruishenii</name>
    <dbReference type="NCBI Taxonomy" id="686800"/>
    <lineage>
        <taxon>Bacteria</taxon>
        <taxon>Pseudomonadati</taxon>
        <taxon>Pseudomonadota</taxon>
        <taxon>Gammaproteobacteria</taxon>
        <taxon>Lysobacterales</taxon>
        <taxon>Lysobacteraceae</taxon>
        <taxon>Aerolutibacter</taxon>
    </lineage>
</organism>
<reference evidence="2 3" key="1">
    <citation type="journal article" date="2015" name="Stand. Genomic Sci.">
        <title>Genomic Encyclopedia of Bacterial and Archaeal Type Strains, Phase III: the genomes of soil and plant-associated and newly described type strains.</title>
        <authorList>
            <person name="Whitman W.B."/>
            <person name="Woyke T."/>
            <person name="Klenk H.P."/>
            <person name="Zhou Y."/>
            <person name="Lilburn T.G."/>
            <person name="Beck B.J."/>
            <person name="De Vos P."/>
            <person name="Vandamme P."/>
            <person name="Eisen J.A."/>
            <person name="Garrity G."/>
            <person name="Hugenholtz P."/>
            <person name="Kyrpides N.C."/>
        </authorList>
    </citation>
    <scope>NUCLEOTIDE SEQUENCE [LARGE SCALE GENOMIC DNA]</scope>
    <source>
        <strain evidence="2 3">CGMCC 1.10136</strain>
    </source>
</reference>
<dbReference type="GO" id="GO:0005829">
    <property type="term" value="C:cytosol"/>
    <property type="evidence" value="ECO:0007669"/>
    <property type="project" value="TreeGrafter"/>
</dbReference>
<dbReference type="PANTHER" id="PTHR42743:SF2">
    <property type="entry name" value="AMINODEOXYCHORISMATE LYASE"/>
    <property type="match status" value="1"/>
</dbReference>
<dbReference type="AlphaFoldDB" id="A0A562LGM3"/>
<name>A0A562LGM3_9GAMM</name>
<dbReference type="GO" id="GO:0008696">
    <property type="term" value="F:4-amino-4-deoxychorismate lyase activity"/>
    <property type="evidence" value="ECO:0007669"/>
    <property type="project" value="TreeGrafter"/>
</dbReference>
<gene>
    <name evidence="2" type="ORF">IP93_02902</name>
</gene>
<sequence>MSVRVFVGTHAVDAVPPDDRGLAYGDGLFETMRAHRGGVSWWPAHWARLAAGAARLKLPLPDEALARAEAEALLGGRGGVLKLLVTRGSGGRGYAPPDAAVPTWLLSHHPAPARPRDGLVLRWCDTRLAVQPLLAGLKHCNRLEQVLARAEWTASAPVVDGPGTATPDTRTLHPDAEVASSPTVDEGLMRSTEGDVVCATAANLFILRHGRWLTPAVDRCGIAGVCRGWIMGATGATQGRLDVADVETAEAVFLCNAVRGILPVARLGERTWVAHPLVAALQVRLAADHPAFAPESS</sequence>
<comment type="caution">
    <text evidence="2">The sequence shown here is derived from an EMBL/GenBank/DDBJ whole genome shotgun (WGS) entry which is preliminary data.</text>
</comment>
<dbReference type="InterPro" id="IPR036038">
    <property type="entry name" value="Aminotransferase-like"/>
</dbReference>
<dbReference type="Pfam" id="PF01063">
    <property type="entry name" value="Aminotran_4"/>
    <property type="match status" value="2"/>
</dbReference>
<dbReference type="InterPro" id="IPR050571">
    <property type="entry name" value="Class-IV_PLP-Dep_Aminotrnsfr"/>
</dbReference>
<keyword evidence="2" id="KW-0456">Lyase</keyword>
<dbReference type="GO" id="GO:0008153">
    <property type="term" value="P:4-aminobenzoate biosynthetic process"/>
    <property type="evidence" value="ECO:0007669"/>
    <property type="project" value="TreeGrafter"/>
</dbReference>
<dbReference type="RefSeq" id="WP_199747238.1">
    <property type="nucleotide sequence ID" value="NZ_VLKP01000015.1"/>
</dbReference>
<dbReference type="Gene3D" id="3.30.470.10">
    <property type="match status" value="1"/>
</dbReference>
<protein>
    <submittedName>
        <fullName evidence="2">4-amino-4-deoxychorismate lyase</fullName>
    </submittedName>
</protein>
<dbReference type="Proteomes" id="UP000316471">
    <property type="component" value="Unassembled WGS sequence"/>
</dbReference>
<proteinExistence type="inferred from homology"/>
<dbReference type="EMBL" id="VLKP01000015">
    <property type="protein sequence ID" value="TWI06778.1"/>
    <property type="molecule type" value="Genomic_DNA"/>
</dbReference>
<evidence type="ECO:0000313" key="2">
    <source>
        <dbReference type="EMBL" id="TWI06778.1"/>
    </source>
</evidence>